<gene>
    <name evidence="1" type="ORF">MENTE1834_LOCUS22725</name>
</gene>
<evidence type="ECO:0000313" key="2">
    <source>
        <dbReference type="Proteomes" id="UP001497535"/>
    </source>
</evidence>
<dbReference type="Proteomes" id="UP001497535">
    <property type="component" value="Unassembled WGS sequence"/>
</dbReference>
<dbReference type="EMBL" id="CAVMJV010000029">
    <property type="protein sequence ID" value="CAK5075896.1"/>
    <property type="molecule type" value="Genomic_DNA"/>
</dbReference>
<comment type="caution">
    <text evidence="1">The sequence shown here is derived from an EMBL/GenBank/DDBJ whole genome shotgun (WGS) entry which is preliminary data.</text>
</comment>
<keyword evidence="2" id="KW-1185">Reference proteome</keyword>
<protein>
    <submittedName>
        <fullName evidence="1">Uncharacterized protein</fullName>
    </submittedName>
</protein>
<sequence length="108" mass="12304">MIKFFFKFILITSSLLSPLLSISVAFSIIGWIGIKFNSIMPIMPFLVFGIGVDNAFLLIHSWRKWASIEQKEVNENKENNQKIGTNLIVLGKNQVSYTTYNGWMVAET</sequence>
<name>A0ACB0ZAC2_MELEN</name>
<organism evidence="1 2">
    <name type="scientific">Meloidogyne enterolobii</name>
    <name type="common">Root-knot nematode worm</name>
    <name type="synonym">Meloidogyne mayaguensis</name>
    <dbReference type="NCBI Taxonomy" id="390850"/>
    <lineage>
        <taxon>Eukaryota</taxon>
        <taxon>Metazoa</taxon>
        <taxon>Ecdysozoa</taxon>
        <taxon>Nematoda</taxon>
        <taxon>Chromadorea</taxon>
        <taxon>Rhabditida</taxon>
        <taxon>Tylenchina</taxon>
        <taxon>Tylenchomorpha</taxon>
        <taxon>Tylenchoidea</taxon>
        <taxon>Meloidogynidae</taxon>
        <taxon>Meloidogyninae</taxon>
        <taxon>Meloidogyne</taxon>
    </lineage>
</organism>
<reference evidence="1" key="1">
    <citation type="submission" date="2023-11" db="EMBL/GenBank/DDBJ databases">
        <authorList>
            <person name="Poullet M."/>
        </authorList>
    </citation>
    <scope>NUCLEOTIDE SEQUENCE</scope>
    <source>
        <strain evidence="1">E1834</strain>
    </source>
</reference>
<evidence type="ECO:0000313" key="1">
    <source>
        <dbReference type="EMBL" id="CAK5075896.1"/>
    </source>
</evidence>
<accession>A0ACB0ZAC2</accession>
<proteinExistence type="predicted"/>